<keyword evidence="3" id="KW-0479">Metal-binding</keyword>
<evidence type="ECO:0000256" key="4">
    <source>
        <dbReference type="ARBA" id="ARBA00023002"/>
    </source>
</evidence>
<dbReference type="GO" id="GO:0046872">
    <property type="term" value="F:metal ion binding"/>
    <property type="evidence" value="ECO:0007669"/>
    <property type="project" value="UniProtKB-KW"/>
</dbReference>
<dbReference type="GO" id="GO:0051539">
    <property type="term" value="F:4 iron, 4 sulfur cluster binding"/>
    <property type="evidence" value="ECO:0007669"/>
    <property type="project" value="UniProtKB-KW"/>
</dbReference>
<evidence type="ECO:0000313" key="8">
    <source>
        <dbReference type="Proteomes" id="UP000474802"/>
    </source>
</evidence>
<dbReference type="Proteomes" id="UP000474802">
    <property type="component" value="Unassembled WGS sequence"/>
</dbReference>
<accession>A0A6M1STD5</accession>
<dbReference type="PANTHER" id="PTHR32439:SF9">
    <property type="entry name" value="BLR3264 PROTEIN"/>
    <property type="match status" value="1"/>
</dbReference>
<evidence type="ECO:0000256" key="6">
    <source>
        <dbReference type="ARBA" id="ARBA00023014"/>
    </source>
</evidence>
<keyword evidence="5" id="KW-0408">Iron</keyword>
<dbReference type="PANTHER" id="PTHR32439">
    <property type="entry name" value="FERREDOXIN--NITRITE REDUCTASE, CHLOROPLASTIC"/>
    <property type="match status" value="1"/>
</dbReference>
<keyword evidence="4" id="KW-0560">Oxidoreductase</keyword>
<keyword evidence="6" id="KW-0411">Iron-sulfur</keyword>
<reference evidence="7 8" key="2">
    <citation type="submission" date="2020-03" db="EMBL/GenBank/DDBJ databases">
        <title>Devosia chinhatensis sp. nov., isolated from a hexachlorocyclohexane (HCH) dump site in India.</title>
        <authorList>
            <person name="Kumar M."/>
            <person name="Lal R."/>
        </authorList>
    </citation>
    <scope>NUCLEOTIDE SEQUENCE [LARGE SCALE GENOMIC DNA]</scope>
    <source>
        <strain evidence="7 8">H239</strain>
    </source>
</reference>
<dbReference type="InterPro" id="IPR051329">
    <property type="entry name" value="NIR_SIR_4Fe-4S"/>
</dbReference>
<evidence type="ECO:0000256" key="3">
    <source>
        <dbReference type="ARBA" id="ARBA00022723"/>
    </source>
</evidence>
<dbReference type="InterPro" id="IPR006066">
    <property type="entry name" value="NO2/SO3_Rdtase_FeS/sirohaem_BS"/>
</dbReference>
<evidence type="ECO:0000256" key="2">
    <source>
        <dbReference type="ARBA" id="ARBA00022617"/>
    </source>
</evidence>
<dbReference type="Gene3D" id="3.30.413.10">
    <property type="entry name" value="Sulfite Reductase Hemoprotein, domain 1"/>
    <property type="match status" value="1"/>
</dbReference>
<proteinExistence type="predicted"/>
<reference evidence="7 8" key="1">
    <citation type="submission" date="2020-02" db="EMBL/GenBank/DDBJ databases">
        <authorList>
            <person name="Khan S.A."/>
            <person name="Jeon C.O."/>
            <person name="Chun B.H."/>
        </authorList>
    </citation>
    <scope>NUCLEOTIDE SEQUENCE [LARGE SCALE GENOMIC DNA]</scope>
    <source>
        <strain evidence="7 8">H239</strain>
    </source>
</reference>
<evidence type="ECO:0000313" key="7">
    <source>
        <dbReference type="EMBL" id="NGP18622.1"/>
    </source>
</evidence>
<dbReference type="InterPro" id="IPR045854">
    <property type="entry name" value="NO2/SO3_Rdtase_4Fe4S_sf"/>
</dbReference>
<comment type="caution">
    <text evidence="7">The sequence shown here is derived from an EMBL/GenBank/DDBJ whole genome shotgun (WGS) entry which is preliminary data.</text>
</comment>
<dbReference type="GO" id="GO:0016491">
    <property type="term" value="F:oxidoreductase activity"/>
    <property type="evidence" value="ECO:0007669"/>
    <property type="project" value="UniProtKB-KW"/>
</dbReference>
<protein>
    <recommendedName>
        <fullName evidence="9">Precorrin-3B synthase</fullName>
    </recommendedName>
</protein>
<evidence type="ECO:0000256" key="5">
    <source>
        <dbReference type="ARBA" id="ARBA00023004"/>
    </source>
</evidence>
<evidence type="ECO:0008006" key="9">
    <source>
        <dbReference type="Google" id="ProtNLM"/>
    </source>
</evidence>
<keyword evidence="1" id="KW-0004">4Fe-4S</keyword>
<evidence type="ECO:0000256" key="1">
    <source>
        <dbReference type="ARBA" id="ARBA00022485"/>
    </source>
</evidence>
<dbReference type="RefSeq" id="WP_164534877.1">
    <property type="nucleotide sequence ID" value="NZ_JAALFG010000003.1"/>
</dbReference>
<name>A0A6M1STD5_9HYPH</name>
<dbReference type="GO" id="GO:0020037">
    <property type="term" value="F:heme binding"/>
    <property type="evidence" value="ECO:0007669"/>
    <property type="project" value="InterPro"/>
</dbReference>
<keyword evidence="2" id="KW-0349">Heme</keyword>
<keyword evidence="8" id="KW-1185">Reference proteome</keyword>
<gene>
    <name evidence="7" type="ORF">G5575_14060</name>
</gene>
<sequence length="187" mass="19379">MGLDLRLTPAELLPLLQGRLDGVGRALRLLSGTTTPIALPFGAVHAGVLLQLAQAAGESIRLAPGHMLLFDNASPALIETAQRLGFITRSDDPRLRISACIGSDGCASGFMPARRLAARVAKQAPPGKSLHVSGCGKGCAHPRRADVTLVGRADGIGLVIDGRAGDTPVQVLDEAGIVPAFADLDRR</sequence>
<dbReference type="PROSITE" id="PS00365">
    <property type="entry name" value="NIR_SIR"/>
    <property type="match status" value="1"/>
</dbReference>
<dbReference type="SUPFAM" id="SSF56014">
    <property type="entry name" value="Nitrite and sulphite reductase 4Fe-4S domain-like"/>
    <property type="match status" value="1"/>
</dbReference>
<organism evidence="7 8">
    <name type="scientific">Devosia aurantiaca</name>
    <dbReference type="NCBI Taxonomy" id="2714858"/>
    <lineage>
        <taxon>Bacteria</taxon>
        <taxon>Pseudomonadati</taxon>
        <taxon>Pseudomonadota</taxon>
        <taxon>Alphaproteobacteria</taxon>
        <taxon>Hyphomicrobiales</taxon>
        <taxon>Devosiaceae</taxon>
        <taxon>Devosia</taxon>
    </lineage>
</organism>
<dbReference type="EMBL" id="JAALFG010000003">
    <property type="protein sequence ID" value="NGP18622.1"/>
    <property type="molecule type" value="Genomic_DNA"/>
</dbReference>
<dbReference type="AlphaFoldDB" id="A0A6M1STD5"/>